<evidence type="ECO:0000313" key="1">
    <source>
        <dbReference type="EMBL" id="KUM49994.1"/>
    </source>
</evidence>
<gene>
    <name evidence="1" type="ORF">ABT39_MTgene3222</name>
</gene>
<proteinExistence type="predicted"/>
<protein>
    <submittedName>
        <fullName evidence="1">Uncharacterized protein</fullName>
    </submittedName>
</protein>
<accession>A0A101M2Y4</accession>
<geneLocation type="mitochondrion" evidence="1"/>
<sequence length="55" mass="6481">MVEWDGDRSGGRGSVIRGSEKLAWCRCKVALHIFDPNWRQKGLYYGGWFTWANYR</sequence>
<keyword evidence="1" id="KW-0496">Mitochondrion</keyword>
<dbReference type="AlphaFoldDB" id="A0A101M2Y4"/>
<reference evidence="1" key="1">
    <citation type="journal article" date="2015" name="Genome Biol. Evol.">
        <title>Organellar Genomes of White Spruce (Picea glauca): Assembly and Annotation.</title>
        <authorList>
            <person name="Jackman S.D."/>
            <person name="Warren R.L."/>
            <person name="Gibb E.A."/>
            <person name="Vandervalk B.P."/>
            <person name="Mohamadi H."/>
            <person name="Chu J."/>
            <person name="Raymond A."/>
            <person name="Pleasance S."/>
            <person name="Coope R."/>
            <person name="Wildung M.R."/>
            <person name="Ritland C.E."/>
            <person name="Bousquet J."/>
            <person name="Jones S.J."/>
            <person name="Bohlmann J."/>
            <person name="Birol I."/>
        </authorList>
    </citation>
    <scope>NUCLEOTIDE SEQUENCE [LARGE SCALE GENOMIC DNA]</scope>
    <source>
        <tissue evidence="1">Flushing bud</tissue>
    </source>
</reference>
<organism evidence="1">
    <name type="scientific">Picea glauca</name>
    <name type="common">White spruce</name>
    <name type="synonym">Pinus glauca</name>
    <dbReference type="NCBI Taxonomy" id="3330"/>
    <lineage>
        <taxon>Eukaryota</taxon>
        <taxon>Viridiplantae</taxon>
        <taxon>Streptophyta</taxon>
        <taxon>Embryophyta</taxon>
        <taxon>Tracheophyta</taxon>
        <taxon>Spermatophyta</taxon>
        <taxon>Pinopsida</taxon>
        <taxon>Pinidae</taxon>
        <taxon>Conifers I</taxon>
        <taxon>Pinales</taxon>
        <taxon>Pinaceae</taxon>
        <taxon>Picea</taxon>
    </lineage>
</organism>
<comment type="caution">
    <text evidence="1">The sequence shown here is derived from an EMBL/GenBank/DDBJ whole genome shotgun (WGS) entry which is preliminary data.</text>
</comment>
<dbReference type="EMBL" id="LKAM01000002">
    <property type="protein sequence ID" value="KUM49994.1"/>
    <property type="molecule type" value="Genomic_DNA"/>
</dbReference>
<name>A0A101M2Y4_PICGL</name>